<keyword evidence="3" id="KW-1185">Reference proteome</keyword>
<dbReference type="InterPro" id="IPR019734">
    <property type="entry name" value="TPR_rpt"/>
</dbReference>
<accession>A0A5S3P6J7</accession>
<dbReference type="EMBL" id="VCAO01000002">
    <property type="protein sequence ID" value="TMM48745.1"/>
    <property type="molecule type" value="Genomic_DNA"/>
</dbReference>
<evidence type="ECO:0000313" key="2">
    <source>
        <dbReference type="EMBL" id="TMM48745.1"/>
    </source>
</evidence>
<reference evidence="2 3" key="1">
    <citation type="submission" date="2019-05" db="EMBL/GenBank/DDBJ databases">
        <title>Erythrobacter marisflavi sp. nov., isolated from isolated from water of an estuary environment.</title>
        <authorList>
            <person name="Yoon J.-H."/>
        </authorList>
    </citation>
    <scope>NUCLEOTIDE SEQUENCE [LARGE SCALE GENOMIC DNA]</scope>
    <source>
        <strain evidence="2 3">KEM-5</strain>
    </source>
</reference>
<dbReference type="Proteomes" id="UP000309668">
    <property type="component" value="Unassembled WGS sequence"/>
</dbReference>
<dbReference type="Pfam" id="PF13759">
    <property type="entry name" value="2OG-FeII_Oxy_5"/>
    <property type="match status" value="1"/>
</dbReference>
<gene>
    <name evidence="2" type="ORF">FEV51_04940</name>
</gene>
<dbReference type="InterPro" id="IPR011990">
    <property type="entry name" value="TPR-like_helical_dom_sf"/>
</dbReference>
<dbReference type="InterPro" id="IPR012668">
    <property type="entry name" value="CHP02466"/>
</dbReference>
<name>A0A5S3P6J7_9SPHN</name>
<evidence type="ECO:0000313" key="3">
    <source>
        <dbReference type="Proteomes" id="UP000309668"/>
    </source>
</evidence>
<dbReference type="AlphaFoldDB" id="A0A5S3P6J7"/>
<dbReference type="PROSITE" id="PS50005">
    <property type="entry name" value="TPR"/>
    <property type="match status" value="1"/>
</dbReference>
<feature type="repeat" description="TPR" evidence="1">
    <location>
        <begin position="74"/>
        <end position="107"/>
    </location>
</feature>
<sequence>MDARGAQHALAQAQLALQQGRPGEAKTLLAGLRRQLPREKAILYLSARAERAAGDHAAAAAYLRKATKAAPKEAPLWAELGQSLDDAGSPRDAVRAYDRALQLAPALIDAAIDRAVVRARALGEAAGLDELRALAAANPQHLRAWRNLAILEREALAPERSSAAADHVLHMAPGDAKALACKAYAQFDAGAPSAGLFAKARDSDPRNPDLVLKHAAALHAEGHSDEGERLLDAVTAANPHWVEAHRTLAQLRWEAQTGPDPLASFVRAEAGGALPAEVWVEHARLAERFADSQAADAIIARASEAMGPNLQIDLIAAQIACEADDFAGREAEIAKIRDRHDPAAALTLCRWLGRMHRFDELCERSEALWKRGFGRDVLPYVALGWRGIDDPRWEWLERGGGFVRAMDLAGEIDDLEALAARLRSLHRTKHHPLEQSLRGGTQTDGMLFANSSPEIRQLRDVIEAAIAHYLAELPKADRKHPLLSLPRDHHRFAGAWSVRLAGGGFHVQHFHQAGDLSSACYIALPDGLGAGAGSDGAAAHAGWLSVGEPPAEFGLDWEPLKLIEPREGLLALFPSWSWHGTRPFAAGERLTVAFDVALG</sequence>
<protein>
    <submittedName>
        <fullName evidence="2">Uncharacterized protein</fullName>
    </submittedName>
</protein>
<dbReference type="Gene3D" id="2.60.120.620">
    <property type="entry name" value="q2cbj1_9rhob like domain"/>
    <property type="match status" value="1"/>
</dbReference>
<proteinExistence type="predicted"/>
<comment type="caution">
    <text evidence="2">The sequence shown here is derived from an EMBL/GenBank/DDBJ whole genome shotgun (WGS) entry which is preliminary data.</text>
</comment>
<dbReference type="Pfam" id="PF14559">
    <property type="entry name" value="TPR_19"/>
    <property type="match status" value="1"/>
</dbReference>
<dbReference type="SUPFAM" id="SSF48452">
    <property type="entry name" value="TPR-like"/>
    <property type="match status" value="1"/>
</dbReference>
<dbReference type="SMART" id="SM00028">
    <property type="entry name" value="TPR"/>
    <property type="match status" value="2"/>
</dbReference>
<dbReference type="OrthoDB" id="9783136at2"/>
<keyword evidence="1" id="KW-0802">TPR repeat</keyword>
<evidence type="ECO:0000256" key="1">
    <source>
        <dbReference type="PROSITE-ProRule" id="PRU00339"/>
    </source>
</evidence>
<organism evidence="2 3">
    <name type="scientific">Qipengyuania marisflavi</name>
    <dbReference type="NCBI Taxonomy" id="2486356"/>
    <lineage>
        <taxon>Bacteria</taxon>
        <taxon>Pseudomonadati</taxon>
        <taxon>Pseudomonadota</taxon>
        <taxon>Alphaproteobacteria</taxon>
        <taxon>Sphingomonadales</taxon>
        <taxon>Erythrobacteraceae</taxon>
        <taxon>Qipengyuania</taxon>
    </lineage>
</organism>
<dbReference type="Gene3D" id="1.25.40.10">
    <property type="entry name" value="Tetratricopeptide repeat domain"/>
    <property type="match status" value="2"/>
</dbReference>